<feature type="binding site" evidence="7">
    <location>
        <position position="326"/>
    </location>
    <ligand>
        <name>Fe(3+)</name>
        <dbReference type="ChEBI" id="CHEBI:29034"/>
    </ligand>
</feature>
<dbReference type="GO" id="GO:0005737">
    <property type="term" value="C:cytoplasm"/>
    <property type="evidence" value="ECO:0007669"/>
    <property type="project" value="UniProtKB-SubCell"/>
</dbReference>
<feature type="domain" description="Aminodeoxyfutalosine deaminase/Imidazolonepropionase-like composite" evidence="9">
    <location>
        <begin position="36"/>
        <end position="56"/>
    </location>
</feature>
<feature type="domain" description="Amidohydrolase-related" evidence="8">
    <location>
        <begin position="72"/>
        <end position="410"/>
    </location>
</feature>
<dbReference type="PANTHER" id="PTHR42752">
    <property type="entry name" value="IMIDAZOLONEPROPIONASE"/>
    <property type="match status" value="1"/>
</dbReference>
<dbReference type="CDD" id="cd01296">
    <property type="entry name" value="Imidazolone-5PH"/>
    <property type="match status" value="1"/>
</dbReference>
<feature type="binding site" evidence="7">
    <location>
        <position position="251"/>
    </location>
    <ligand>
        <name>Zn(2+)</name>
        <dbReference type="ChEBI" id="CHEBI:29105"/>
    </ligand>
</feature>
<dbReference type="EC" id="3.5.2.7" evidence="1 7"/>
<accession>A0A855X1Y0</accession>
<feature type="binding site" evidence="7">
    <location>
        <position position="328"/>
    </location>
    <ligand>
        <name>N-formimidoyl-L-glutamate</name>
        <dbReference type="ChEBI" id="CHEBI:58928"/>
    </ligand>
</feature>
<dbReference type="InterPro" id="IPR011059">
    <property type="entry name" value="Metal-dep_hydrolase_composite"/>
</dbReference>
<evidence type="ECO:0000256" key="4">
    <source>
        <dbReference type="ARBA" id="ARBA00022808"/>
    </source>
</evidence>
<feature type="binding site" evidence="7">
    <location>
        <position position="251"/>
    </location>
    <ligand>
        <name>Fe(3+)</name>
        <dbReference type="ChEBI" id="CHEBI:29034"/>
    </ligand>
</feature>
<dbReference type="HAMAP" id="MF_00372">
    <property type="entry name" value="HutI"/>
    <property type="match status" value="1"/>
</dbReference>
<dbReference type="Proteomes" id="UP000250918">
    <property type="component" value="Unassembled WGS sequence"/>
</dbReference>
<proteinExistence type="inferred from homology"/>
<keyword evidence="2 7" id="KW-0479">Metal-binding</keyword>
<dbReference type="EMBL" id="PQAP01000114">
    <property type="protein sequence ID" value="PWB71477.1"/>
    <property type="molecule type" value="Genomic_DNA"/>
</dbReference>
<comment type="function">
    <text evidence="7">Catalyzes the hydrolytic cleavage of the carbon-nitrogen bond in imidazolone-5-propanoate to yield N-formimidoyl-L-glutamate. It is the third step in the universal histidine degradation pathway.</text>
</comment>
<evidence type="ECO:0000256" key="5">
    <source>
        <dbReference type="ARBA" id="ARBA00022833"/>
    </source>
</evidence>
<gene>
    <name evidence="7" type="primary">hutI</name>
    <name evidence="10" type="ORF">C3F09_07870</name>
</gene>
<feature type="binding site" evidence="7">
    <location>
        <position position="186"/>
    </location>
    <ligand>
        <name>4-imidazolone-5-propanoate</name>
        <dbReference type="ChEBI" id="CHEBI:77893"/>
    </ligand>
</feature>
<evidence type="ECO:0000256" key="3">
    <source>
        <dbReference type="ARBA" id="ARBA00022801"/>
    </source>
</evidence>
<keyword evidence="6 7" id="KW-0408">Iron</keyword>
<name>A0A855X1Y0_9BACT</name>
<dbReference type="Gene3D" id="3.20.20.140">
    <property type="entry name" value="Metal-dependent hydrolases"/>
    <property type="match status" value="1"/>
</dbReference>
<organism evidence="10 11">
    <name type="scientific">candidate division GN15 bacterium</name>
    <dbReference type="NCBI Taxonomy" id="2072418"/>
    <lineage>
        <taxon>Bacteria</taxon>
        <taxon>candidate division GN15</taxon>
    </lineage>
</organism>
<evidence type="ECO:0000256" key="2">
    <source>
        <dbReference type="ARBA" id="ARBA00022723"/>
    </source>
</evidence>
<evidence type="ECO:0000259" key="8">
    <source>
        <dbReference type="Pfam" id="PF01979"/>
    </source>
</evidence>
<dbReference type="Pfam" id="PF22039">
    <property type="entry name" value="HUTI_composite_bact"/>
    <property type="match status" value="1"/>
</dbReference>
<dbReference type="GO" id="GO:0008270">
    <property type="term" value="F:zinc ion binding"/>
    <property type="evidence" value="ECO:0007669"/>
    <property type="project" value="UniProtKB-UniRule"/>
</dbReference>
<comment type="cofactor">
    <cofactor evidence="7">
        <name>Zn(2+)</name>
        <dbReference type="ChEBI" id="CHEBI:29105"/>
    </cofactor>
    <cofactor evidence="7">
        <name>Fe(3+)</name>
        <dbReference type="ChEBI" id="CHEBI:29034"/>
    </cofactor>
    <text evidence="7">Binds 1 zinc or iron ion per subunit.</text>
</comment>
<reference evidence="10 11" key="1">
    <citation type="journal article" date="2018" name="ISME J.">
        <title>A methanotrophic archaeon couples anaerobic oxidation of methane to Fe(III) reduction.</title>
        <authorList>
            <person name="Cai C."/>
            <person name="Leu A.O."/>
            <person name="Xie G.J."/>
            <person name="Guo J."/>
            <person name="Feng Y."/>
            <person name="Zhao J.X."/>
            <person name="Tyson G.W."/>
            <person name="Yuan Z."/>
            <person name="Hu S."/>
        </authorList>
    </citation>
    <scope>NUCLEOTIDE SEQUENCE [LARGE SCALE GENOMIC DNA]</scope>
    <source>
        <strain evidence="10">FeB_12</strain>
    </source>
</reference>
<feature type="binding site" evidence="7">
    <location>
        <position position="81"/>
    </location>
    <ligand>
        <name>Zn(2+)</name>
        <dbReference type="ChEBI" id="CHEBI:29105"/>
    </ligand>
</feature>
<feature type="binding site" evidence="7">
    <location>
        <position position="153"/>
    </location>
    <ligand>
        <name>N-formimidoyl-L-glutamate</name>
        <dbReference type="ChEBI" id="CHEBI:58928"/>
    </ligand>
</feature>
<feature type="binding site" evidence="7">
    <location>
        <position position="90"/>
    </location>
    <ligand>
        <name>4-imidazolone-5-propanoate</name>
        <dbReference type="ChEBI" id="CHEBI:77893"/>
    </ligand>
</feature>
<feature type="binding site" evidence="7">
    <location>
        <position position="331"/>
    </location>
    <ligand>
        <name>4-imidazolone-5-propanoate</name>
        <dbReference type="ChEBI" id="CHEBI:77893"/>
    </ligand>
</feature>
<keyword evidence="4 7" id="KW-0369">Histidine metabolism</keyword>
<dbReference type="SUPFAM" id="SSF51556">
    <property type="entry name" value="Metallo-dependent hydrolases"/>
    <property type="match status" value="1"/>
</dbReference>
<evidence type="ECO:0000256" key="6">
    <source>
        <dbReference type="ARBA" id="ARBA00023004"/>
    </source>
</evidence>
<comment type="subcellular location">
    <subcellularLocation>
        <location evidence="7">Cytoplasm</location>
    </subcellularLocation>
</comment>
<comment type="caution">
    <text evidence="10">The sequence shown here is derived from an EMBL/GenBank/DDBJ whole genome shotgun (WGS) entry which is preliminary data.</text>
</comment>
<feature type="binding site" evidence="7">
    <location>
        <position position="326"/>
    </location>
    <ligand>
        <name>Zn(2+)</name>
        <dbReference type="ChEBI" id="CHEBI:29105"/>
    </ligand>
</feature>
<dbReference type="NCBIfam" id="TIGR01224">
    <property type="entry name" value="hutI"/>
    <property type="match status" value="1"/>
</dbReference>
<keyword evidence="3 7" id="KW-0378">Hydrolase</keyword>
<evidence type="ECO:0000256" key="7">
    <source>
        <dbReference type="HAMAP-Rule" id="MF_00372"/>
    </source>
</evidence>
<feature type="binding site" evidence="7">
    <location>
        <position position="254"/>
    </location>
    <ligand>
        <name>4-imidazolone-5-propanoate</name>
        <dbReference type="ChEBI" id="CHEBI:77893"/>
    </ligand>
</feature>
<dbReference type="InterPro" id="IPR005920">
    <property type="entry name" value="HutI"/>
</dbReference>
<dbReference type="SUPFAM" id="SSF51338">
    <property type="entry name" value="Composite domain of metallo-dependent hydrolases"/>
    <property type="match status" value="1"/>
</dbReference>
<dbReference type="PANTHER" id="PTHR42752:SF1">
    <property type="entry name" value="IMIDAZOLONEPROPIONASE-RELATED"/>
    <property type="match status" value="1"/>
</dbReference>
<keyword evidence="5 7" id="KW-0862">Zinc</keyword>
<dbReference type="GO" id="GO:0050480">
    <property type="term" value="F:imidazolonepropionase activity"/>
    <property type="evidence" value="ECO:0007669"/>
    <property type="project" value="UniProtKB-UniRule"/>
</dbReference>
<dbReference type="GO" id="GO:0005506">
    <property type="term" value="F:iron ion binding"/>
    <property type="evidence" value="ECO:0007669"/>
    <property type="project" value="UniProtKB-UniRule"/>
</dbReference>
<evidence type="ECO:0000256" key="1">
    <source>
        <dbReference type="ARBA" id="ARBA00012864"/>
    </source>
</evidence>
<dbReference type="Pfam" id="PF01979">
    <property type="entry name" value="Amidohydro_1"/>
    <property type="match status" value="1"/>
</dbReference>
<comment type="similarity">
    <text evidence="7">Belongs to the metallo-dependent hydrolases superfamily. HutI family.</text>
</comment>
<feature type="binding site" evidence="7">
    <location>
        <position position="83"/>
    </location>
    <ligand>
        <name>Zn(2+)</name>
        <dbReference type="ChEBI" id="CHEBI:29105"/>
    </ligand>
</feature>
<feature type="binding site" evidence="7">
    <location>
        <position position="81"/>
    </location>
    <ligand>
        <name>Fe(3+)</name>
        <dbReference type="ChEBI" id="CHEBI:29034"/>
    </ligand>
</feature>
<feature type="binding site" evidence="7">
    <location>
        <position position="330"/>
    </location>
    <ligand>
        <name>N-formimidoyl-L-glutamate</name>
        <dbReference type="ChEBI" id="CHEBI:58928"/>
    </ligand>
</feature>
<dbReference type="InterPro" id="IPR032466">
    <property type="entry name" value="Metal_Hydrolase"/>
</dbReference>
<evidence type="ECO:0000259" key="9">
    <source>
        <dbReference type="Pfam" id="PF22039"/>
    </source>
</evidence>
<evidence type="ECO:0000313" key="11">
    <source>
        <dbReference type="Proteomes" id="UP000250918"/>
    </source>
</evidence>
<comment type="catalytic activity">
    <reaction evidence="7">
        <text>4-imidazolone-5-propanoate + H2O = N-formimidoyl-L-glutamate</text>
        <dbReference type="Rhea" id="RHEA:23660"/>
        <dbReference type="ChEBI" id="CHEBI:15377"/>
        <dbReference type="ChEBI" id="CHEBI:58928"/>
        <dbReference type="ChEBI" id="CHEBI:77893"/>
        <dbReference type="EC" id="3.5.2.7"/>
    </reaction>
</comment>
<comment type="pathway">
    <text evidence="7">Amino-acid degradation; L-histidine degradation into L-glutamate; N-formimidoyl-L-glutamate from L-histidine: step 3/3.</text>
</comment>
<dbReference type="GO" id="GO:0019557">
    <property type="term" value="P:L-histidine catabolic process to glutamate and formate"/>
    <property type="evidence" value="ECO:0007669"/>
    <property type="project" value="UniProtKB-UniPathway"/>
</dbReference>
<feature type="binding site" evidence="7">
    <location>
        <position position="153"/>
    </location>
    <ligand>
        <name>4-imidazolone-5-propanoate</name>
        <dbReference type="ChEBI" id="CHEBI:77893"/>
    </ligand>
</feature>
<dbReference type="AlphaFoldDB" id="A0A855X1Y0"/>
<dbReference type="UniPathway" id="UPA00379">
    <property type="reaction ID" value="UER00551"/>
</dbReference>
<dbReference type="Gene3D" id="2.30.40.10">
    <property type="entry name" value="Urease, subunit C, domain 1"/>
    <property type="match status" value="1"/>
</dbReference>
<protein>
    <recommendedName>
        <fullName evidence="1 7">Imidazolonepropionase</fullName>
        <ecNumber evidence="1 7">3.5.2.7</ecNumber>
    </recommendedName>
    <alternativeName>
        <fullName evidence="7">Imidazolone-5-propionate hydrolase</fullName>
    </alternativeName>
</protein>
<dbReference type="InterPro" id="IPR054418">
    <property type="entry name" value="MQNX/HUTI_composite_N"/>
</dbReference>
<dbReference type="InterPro" id="IPR006680">
    <property type="entry name" value="Amidohydro-rel"/>
</dbReference>
<dbReference type="GO" id="GO:0019556">
    <property type="term" value="P:L-histidine catabolic process to glutamate and formamide"/>
    <property type="evidence" value="ECO:0007669"/>
    <property type="project" value="UniProtKB-UniRule"/>
</dbReference>
<evidence type="ECO:0000313" key="10">
    <source>
        <dbReference type="EMBL" id="PWB71477.1"/>
    </source>
</evidence>
<keyword evidence="7" id="KW-0963">Cytoplasm</keyword>
<feature type="binding site" evidence="7">
    <location>
        <position position="83"/>
    </location>
    <ligand>
        <name>Fe(3+)</name>
        <dbReference type="ChEBI" id="CHEBI:29034"/>
    </ligand>
</feature>
<sequence length="417" mass="44754">MVVSLLITNIGQLLTMQGAFPRRGKAMSELGIIRNAAVAIDGDRIVAVGAAADLEKQCGPARCPVIDTHGALVTPGLIDPHTHPVFSTTREDEFEMRLQGKSYMEIAQGGGGIRRSVRDLRSTPVSVLLAKARLRLDRFLEHGVTTIEAKSGYGLSTESELKQLEIIRELDETHPVDMVPTFLGAHEFPDEYRENREGYIHLLIDEMLPAVAERKLAVFSDIFCEEGVFDNAQSRRIQEAALKHGLKLKFHADELASTGGAELAASLKAVSADHLVYISDNGIAALAASGTAAVLLPGTSYSLGSKKYAPARQMIEAGVVVALSTDCNPGSNNSESLAMMMSLASVQMKMTAAESMSAVTVNAAYAVGRDDIGVLAPGKLADLVIWDAADVRELPYHYGVNLVRTVVKRGELAIVCD</sequence>
<dbReference type="FunFam" id="3.20.20.140:FF:000007">
    <property type="entry name" value="Imidazolonepropionase"/>
    <property type="match status" value="1"/>
</dbReference>